<accession>A0ABN8FL07</accession>
<dbReference type="InterPro" id="IPR013320">
    <property type="entry name" value="ConA-like_dom_sf"/>
</dbReference>
<sequence>MMTNNLFVNETREILSWMNRPERWEFTDLDELTIIAPPKSDFFQDPAGKHIVSSAPFLSVPVGASFEMTTRISVDMRHKYDSGCLMFMMDNHNWAKICFEFNGQYPIIVSVVTREGMSDDCNSVQVAVDNPYLRITKQNHCITFSYSEDGTNWTLIRYFGMNEGAECVAGVVAQSPQGEGCLVKFDYLTLSASKQESRF</sequence>
<proteinExistence type="predicted"/>
<keyword evidence="2" id="KW-1185">Reference proteome</keyword>
<dbReference type="PANTHER" id="PTHR35332">
    <property type="entry name" value="REGULATION OF ENOLASE PROTEIN 1"/>
    <property type="match status" value="1"/>
</dbReference>
<name>A0ABN8FL07_9BACL</name>
<dbReference type="Proteomes" id="UP000838749">
    <property type="component" value="Unassembled WGS sequence"/>
</dbReference>
<dbReference type="Pfam" id="PF07081">
    <property type="entry name" value="DUF1349"/>
    <property type="match status" value="1"/>
</dbReference>
<evidence type="ECO:0000313" key="2">
    <source>
        <dbReference type="Proteomes" id="UP000838749"/>
    </source>
</evidence>
<protein>
    <recommendedName>
        <fullName evidence="3">DUF1349 domain-containing protein</fullName>
    </recommendedName>
</protein>
<dbReference type="Gene3D" id="2.60.120.200">
    <property type="match status" value="1"/>
</dbReference>
<reference evidence="1" key="1">
    <citation type="submission" date="2021-12" db="EMBL/GenBank/DDBJ databases">
        <authorList>
            <person name="Criscuolo A."/>
        </authorList>
    </citation>
    <scope>NUCLEOTIDE SEQUENCE</scope>
    <source>
        <strain evidence="1">CIP111894</strain>
    </source>
</reference>
<dbReference type="EMBL" id="CAKMAB010000037">
    <property type="protein sequence ID" value="CAH1058674.1"/>
    <property type="molecule type" value="Genomic_DNA"/>
</dbReference>
<dbReference type="SUPFAM" id="SSF49899">
    <property type="entry name" value="Concanavalin A-like lectins/glucanases"/>
    <property type="match status" value="1"/>
</dbReference>
<evidence type="ECO:0008006" key="3">
    <source>
        <dbReference type="Google" id="ProtNLM"/>
    </source>
</evidence>
<dbReference type="InterPro" id="IPR009784">
    <property type="entry name" value="DUF1349"/>
</dbReference>
<organism evidence="1 2">
    <name type="scientific">Paenibacillus pseudetheri</name>
    <dbReference type="NCBI Taxonomy" id="2897682"/>
    <lineage>
        <taxon>Bacteria</taxon>
        <taxon>Bacillati</taxon>
        <taxon>Bacillota</taxon>
        <taxon>Bacilli</taxon>
        <taxon>Bacillales</taxon>
        <taxon>Paenibacillaceae</taxon>
        <taxon>Paenibacillus</taxon>
    </lineage>
</organism>
<gene>
    <name evidence="1" type="ORF">PAECIP111894_04850</name>
</gene>
<dbReference type="PANTHER" id="PTHR35332:SF2">
    <property type="entry name" value="REGULATION OF ENOLASE PROTEIN 1"/>
    <property type="match status" value="1"/>
</dbReference>
<evidence type="ECO:0000313" key="1">
    <source>
        <dbReference type="EMBL" id="CAH1058674.1"/>
    </source>
</evidence>
<comment type="caution">
    <text evidence="1">The sequence shown here is derived from an EMBL/GenBank/DDBJ whole genome shotgun (WGS) entry which is preliminary data.</text>
</comment>